<dbReference type="Proteomes" id="UP001153069">
    <property type="component" value="Unassembled WGS sequence"/>
</dbReference>
<protein>
    <submittedName>
        <fullName evidence="4">Uncharacterized protein</fullName>
    </submittedName>
</protein>
<name>A0A9N8DJ94_9STRA</name>
<feature type="compositionally biased region" description="Low complexity" evidence="2">
    <location>
        <begin position="289"/>
        <end position="300"/>
    </location>
</feature>
<feature type="chain" id="PRO_5040389255" evidence="3">
    <location>
        <begin position="29"/>
        <end position="359"/>
    </location>
</feature>
<evidence type="ECO:0000256" key="3">
    <source>
        <dbReference type="SAM" id="SignalP"/>
    </source>
</evidence>
<evidence type="ECO:0000313" key="4">
    <source>
        <dbReference type="EMBL" id="CAB9501749.1"/>
    </source>
</evidence>
<gene>
    <name evidence="4" type="ORF">SEMRO_117_G057420.1</name>
</gene>
<evidence type="ECO:0000256" key="2">
    <source>
        <dbReference type="SAM" id="MobiDB-lite"/>
    </source>
</evidence>
<keyword evidence="3" id="KW-0732">Signal</keyword>
<keyword evidence="1" id="KW-0175">Coiled coil</keyword>
<feature type="coiled-coil region" evidence="1">
    <location>
        <begin position="132"/>
        <end position="159"/>
    </location>
</feature>
<proteinExistence type="predicted"/>
<accession>A0A9N8DJ94</accession>
<sequence length="359" mass="39776">MKWKLQTSVSQLCIILLILLTESSQVLASFCATGPFACNERQGLVVQRSTRSTRYKIQAVSPDNIPSEVHVDTVQIQKAEALELTHWTEVATAKCQEWIQAVDIKQTTTFFLLVTIFLLGVRQRQQGIEFGKATSQLKIDHLKDELQTAKDSAKSEDELNAGKLNELHSQMDELQVRVGTLAVAAQEVTRQLPQEKADPNTNSKAKNLPRRKAKAEQLSSSSKKRSEKRGVSPPRAAKGSKASFAESDKENTKKKETKPAKATGAAKATRGVEADGKPETKETRKVVAKNQTKTTKVTSNKTKEATKLDWARLAPSTLKRKTVKELTGYLEKKGIQVKDENGKTFKKDTLVHLILNASK</sequence>
<reference evidence="4" key="1">
    <citation type="submission" date="2020-06" db="EMBL/GenBank/DDBJ databases">
        <authorList>
            <consortium name="Plant Systems Biology data submission"/>
        </authorList>
    </citation>
    <scope>NUCLEOTIDE SEQUENCE</scope>
    <source>
        <strain evidence="4">D6</strain>
    </source>
</reference>
<feature type="region of interest" description="Disordered" evidence="2">
    <location>
        <begin position="189"/>
        <end position="302"/>
    </location>
</feature>
<comment type="caution">
    <text evidence="4">The sequence shown here is derived from an EMBL/GenBank/DDBJ whole genome shotgun (WGS) entry which is preliminary data.</text>
</comment>
<dbReference type="OrthoDB" id="49669at2759"/>
<evidence type="ECO:0000256" key="1">
    <source>
        <dbReference type="SAM" id="Coils"/>
    </source>
</evidence>
<keyword evidence="5" id="KW-1185">Reference proteome</keyword>
<evidence type="ECO:0000313" key="5">
    <source>
        <dbReference type="Proteomes" id="UP001153069"/>
    </source>
</evidence>
<feature type="compositionally biased region" description="Basic and acidic residues" evidence="2">
    <location>
        <begin position="270"/>
        <end position="285"/>
    </location>
</feature>
<feature type="compositionally biased region" description="Basic and acidic residues" evidence="2">
    <location>
        <begin position="246"/>
        <end position="259"/>
    </location>
</feature>
<dbReference type="AlphaFoldDB" id="A0A9N8DJ94"/>
<feature type="compositionally biased region" description="Low complexity" evidence="2">
    <location>
        <begin position="260"/>
        <end position="269"/>
    </location>
</feature>
<feature type="signal peptide" evidence="3">
    <location>
        <begin position="1"/>
        <end position="28"/>
    </location>
</feature>
<organism evidence="4 5">
    <name type="scientific">Seminavis robusta</name>
    <dbReference type="NCBI Taxonomy" id="568900"/>
    <lineage>
        <taxon>Eukaryota</taxon>
        <taxon>Sar</taxon>
        <taxon>Stramenopiles</taxon>
        <taxon>Ochrophyta</taxon>
        <taxon>Bacillariophyta</taxon>
        <taxon>Bacillariophyceae</taxon>
        <taxon>Bacillariophycidae</taxon>
        <taxon>Naviculales</taxon>
        <taxon>Naviculaceae</taxon>
        <taxon>Seminavis</taxon>
    </lineage>
</organism>
<dbReference type="EMBL" id="CAICTM010000116">
    <property type="protein sequence ID" value="CAB9501749.1"/>
    <property type="molecule type" value="Genomic_DNA"/>
</dbReference>